<feature type="transmembrane region" description="Helical" evidence="10">
    <location>
        <begin position="20"/>
        <end position="40"/>
    </location>
</feature>
<comment type="similarity">
    <text evidence="8">Belongs to the TRAP transporter small permease family.</text>
</comment>
<dbReference type="STRING" id="882083.SacmaDRAFT_2412"/>
<keyword evidence="13" id="KW-1185">Reference proteome</keyword>
<dbReference type="Proteomes" id="UP000004926">
    <property type="component" value="Chromosome"/>
</dbReference>
<keyword evidence="3" id="KW-1003">Cell membrane</keyword>
<keyword evidence="6 10" id="KW-1133">Transmembrane helix</keyword>
<dbReference type="GO" id="GO:0005886">
    <property type="term" value="C:plasma membrane"/>
    <property type="evidence" value="ECO:0007669"/>
    <property type="project" value="UniProtKB-SubCell"/>
</dbReference>
<keyword evidence="4" id="KW-0997">Cell inner membrane</keyword>
<name>H5WXQ5_9PSEU</name>
<dbReference type="EMBL" id="CM001439">
    <property type="protein sequence ID" value="EHR50658.1"/>
    <property type="molecule type" value="Genomic_DNA"/>
</dbReference>
<feature type="compositionally biased region" description="Low complexity" evidence="9">
    <location>
        <begin position="202"/>
        <end position="214"/>
    </location>
</feature>
<feature type="compositionally biased region" description="Basic and acidic residues" evidence="9">
    <location>
        <begin position="192"/>
        <end position="201"/>
    </location>
</feature>
<dbReference type="RefSeq" id="WP_009154043.1">
    <property type="nucleotide sequence ID" value="NZ_CM001439.1"/>
</dbReference>
<comment type="subcellular location">
    <subcellularLocation>
        <location evidence="1">Cell inner membrane</location>
        <topology evidence="1">Multi-pass membrane protein</topology>
    </subcellularLocation>
</comment>
<dbReference type="InterPro" id="IPR055348">
    <property type="entry name" value="DctQ"/>
</dbReference>
<evidence type="ECO:0000256" key="3">
    <source>
        <dbReference type="ARBA" id="ARBA00022475"/>
    </source>
</evidence>
<proteinExistence type="inferred from homology"/>
<dbReference type="eggNOG" id="COG3090">
    <property type="taxonomic scope" value="Bacteria"/>
</dbReference>
<evidence type="ECO:0000256" key="8">
    <source>
        <dbReference type="ARBA" id="ARBA00038436"/>
    </source>
</evidence>
<evidence type="ECO:0000256" key="5">
    <source>
        <dbReference type="ARBA" id="ARBA00022692"/>
    </source>
</evidence>
<dbReference type="PANTHER" id="PTHR35011">
    <property type="entry name" value="2,3-DIKETO-L-GULONATE TRAP TRANSPORTER SMALL PERMEASE PROTEIN YIAM"/>
    <property type="match status" value="1"/>
</dbReference>
<dbReference type="GO" id="GO:0015740">
    <property type="term" value="P:C4-dicarboxylate transport"/>
    <property type="evidence" value="ECO:0007669"/>
    <property type="project" value="TreeGrafter"/>
</dbReference>
<dbReference type="GO" id="GO:0022857">
    <property type="term" value="F:transmembrane transporter activity"/>
    <property type="evidence" value="ECO:0007669"/>
    <property type="project" value="TreeGrafter"/>
</dbReference>
<feature type="domain" description="Tripartite ATP-independent periplasmic transporters DctQ component" evidence="11">
    <location>
        <begin position="33"/>
        <end position="163"/>
    </location>
</feature>
<dbReference type="OrthoDB" id="9794346at2"/>
<feature type="transmembrane region" description="Helical" evidence="10">
    <location>
        <begin position="93"/>
        <end position="115"/>
    </location>
</feature>
<feature type="region of interest" description="Disordered" evidence="9">
    <location>
        <begin position="189"/>
        <end position="226"/>
    </location>
</feature>
<dbReference type="Pfam" id="PF04290">
    <property type="entry name" value="DctQ"/>
    <property type="match status" value="1"/>
</dbReference>
<organism evidence="12 13">
    <name type="scientific">Saccharomonospora marina XMU15</name>
    <dbReference type="NCBI Taxonomy" id="882083"/>
    <lineage>
        <taxon>Bacteria</taxon>
        <taxon>Bacillati</taxon>
        <taxon>Actinomycetota</taxon>
        <taxon>Actinomycetes</taxon>
        <taxon>Pseudonocardiales</taxon>
        <taxon>Pseudonocardiaceae</taxon>
        <taxon>Saccharomonospora</taxon>
    </lineage>
</organism>
<sequence>MRLLKYLLSFRWANALSEGAGYLSGLALVLATVAMVHGVLSRYLFGQPTVWQTEVSIYLLIFVTFVGAAYGLKHHAHVGVDLLVGRLRVRNRLAVRIATSVLALLVVAAVIWTSFHTWWEAVEGDYRSPTALRAPLAVVYAILPLGMLLVAFQLMAFIVDGVKTLLPGGSEPEHAALLGQGNTELASAIEAGPRDADKASDTDANTAEAAASPAEPLPADERHGRS</sequence>
<dbReference type="InterPro" id="IPR007387">
    <property type="entry name" value="TRAP_DctQ"/>
</dbReference>
<feature type="transmembrane region" description="Helical" evidence="10">
    <location>
        <begin position="135"/>
        <end position="159"/>
    </location>
</feature>
<reference evidence="12 13" key="1">
    <citation type="journal article" date="2012" name="Stand. Genomic Sci.">
        <title>Genome sequence of the ocean sediment bacterium Saccharomonospora marina type strain (XMU15(T)).</title>
        <authorList>
            <person name="Klenk H.P."/>
            <person name="Lu M."/>
            <person name="Lucas S."/>
            <person name="Lapidus A."/>
            <person name="Copeland A."/>
            <person name="Pitluck S."/>
            <person name="Goodwin L.A."/>
            <person name="Han C."/>
            <person name="Tapia R."/>
            <person name="Brambilla E.M."/>
            <person name="Potter G."/>
            <person name="Land M."/>
            <person name="Ivanova N."/>
            <person name="Rohde M."/>
            <person name="Goker M."/>
            <person name="Detter J.C."/>
            <person name="Li W.J."/>
            <person name="Kyrpides N.C."/>
            <person name="Woyke T."/>
        </authorList>
    </citation>
    <scope>NUCLEOTIDE SEQUENCE [LARGE SCALE GENOMIC DNA]</scope>
    <source>
        <strain evidence="12 13">XMU15</strain>
    </source>
</reference>
<accession>H5WXQ5</accession>
<evidence type="ECO:0000256" key="6">
    <source>
        <dbReference type="ARBA" id="ARBA00022989"/>
    </source>
</evidence>
<protein>
    <submittedName>
        <fullName evidence="12">TRAP-type C4-dicarboxylate transport system, small permease component</fullName>
    </submittedName>
</protein>
<evidence type="ECO:0000259" key="11">
    <source>
        <dbReference type="Pfam" id="PF04290"/>
    </source>
</evidence>
<keyword evidence="5 10" id="KW-0812">Transmembrane</keyword>
<gene>
    <name evidence="12" type="ORF">SacmaDRAFT_2412</name>
</gene>
<evidence type="ECO:0000256" key="2">
    <source>
        <dbReference type="ARBA" id="ARBA00022448"/>
    </source>
</evidence>
<evidence type="ECO:0000256" key="9">
    <source>
        <dbReference type="SAM" id="MobiDB-lite"/>
    </source>
</evidence>
<evidence type="ECO:0000256" key="1">
    <source>
        <dbReference type="ARBA" id="ARBA00004429"/>
    </source>
</evidence>
<keyword evidence="2" id="KW-0813">Transport</keyword>
<feature type="transmembrane region" description="Helical" evidence="10">
    <location>
        <begin position="55"/>
        <end position="72"/>
    </location>
</feature>
<evidence type="ECO:0000256" key="4">
    <source>
        <dbReference type="ARBA" id="ARBA00022519"/>
    </source>
</evidence>
<keyword evidence="7 10" id="KW-0472">Membrane</keyword>
<dbReference type="PANTHER" id="PTHR35011:SF2">
    <property type="entry name" value="2,3-DIKETO-L-GULONATE TRAP TRANSPORTER SMALL PERMEASE PROTEIN YIAM"/>
    <property type="match status" value="1"/>
</dbReference>
<evidence type="ECO:0000256" key="7">
    <source>
        <dbReference type="ARBA" id="ARBA00023136"/>
    </source>
</evidence>
<evidence type="ECO:0000313" key="13">
    <source>
        <dbReference type="Proteomes" id="UP000004926"/>
    </source>
</evidence>
<dbReference type="HOGENOM" id="CLU_086356_3_3_11"/>
<evidence type="ECO:0000256" key="10">
    <source>
        <dbReference type="SAM" id="Phobius"/>
    </source>
</evidence>
<evidence type="ECO:0000313" key="12">
    <source>
        <dbReference type="EMBL" id="EHR50658.1"/>
    </source>
</evidence>
<dbReference type="AlphaFoldDB" id="H5WXQ5"/>